<dbReference type="SUPFAM" id="SSF103088">
    <property type="entry name" value="OmpA-like"/>
    <property type="match status" value="1"/>
</dbReference>
<dbReference type="AlphaFoldDB" id="A0A1I1SLV7"/>
<feature type="domain" description="OmpA-like" evidence="5">
    <location>
        <begin position="358"/>
        <end position="470"/>
    </location>
</feature>
<evidence type="ECO:0000313" key="7">
    <source>
        <dbReference type="Proteomes" id="UP000198598"/>
    </source>
</evidence>
<dbReference type="PRINTS" id="PR01021">
    <property type="entry name" value="OMPADOMAIN"/>
</dbReference>
<proteinExistence type="predicted"/>
<evidence type="ECO:0000259" key="5">
    <source>
        <dbReference type="PROSITE" id="PS51123"/>
    </source>
</evidence>
<keyword evidence="2 4" id="KW-0472">Membrane</keyword>
<keyword evidence="7" id="KW-1185">Reference proteome</keyword>
<dbReference type="EMBL" id="FOLQ01000005">
    <property type="protein sequence ID" value="SFD44863.1"/>
    <property type="molecule type" value="Genomic_DNA"/>
</dbReference>
<evidence type="ECO:0000256" key="2">
    <source>
        <dbReference type="ARBA" id="ARBA00023136"/>
    </source>
</evidence>
<dbReference type="InterPro" id="IPR050330">
    <property type="entry name" value="Bact_OuterMem_StrucFunc"/>
</dbReference>
<dbReference type="PANTHER" id="PTHR30329:SF21">
    <property type="entry name" value="LIPOPROTEIN YIAD-RELATED"/>
    <property type="match status" value="1"/>
</dbReference>
<dbReference type="STRING" id="662367.SAMN05216167_10580"/>
<dbReference type="PANTHER" id="PTHR30329">
    <property type="entry name" value="STATOR ELEMENT OF FLAGELLAR MOTOR COMPLEX"/>
    <property type="match status" value="1"/>
</dbReference>
<dbReference type="RefSeq" id="WP_093827415.1">
    <property type="nucleotide sequence ID" value="NZ_FOLQ01000005.1"/>
</dbReference>
<evidence type="ECO:0000256" key="3">
    <source>
        <dbReference type="ARBA" id="ARBA00023237"/>
    </source>
</evidence>
<reference evidence="6 7" key="1">
    <citation type="submission" date="2016-10" db="EMBL/GenBank/DDBJ databases">
        <authorList>
            <person name="de Groot N.N."/>
        </authorList>
    </citation>
    <scope>NUCLEOTIDE SEQUENCE [LARGE SCALE GENOMIC DNA]</scope>
    <source>
        <strain evidence="6 7">DSM 26130</strain>
    </source>
</reference>
<dbReference type="PROSITE" id="PS51123">
    <property type="entry name" value="OMPA_2"/>
    <property type="match status" value="1"/>
</dbReference>
<dbReference type="GO" id="GO:0009279">
    <property type="term" value="C:cell outer membrane"/>
    <property type="evidence" value="ECO:0007669"/>
    <property type="project" value="UniProtKB-SubCell"/>
</dbReference>
<comment type="subcellular location">
    <subcellularLocation>
        <location evidence="1">Cell outer membrane</location>
    </subcellularLocation>
</comment>
<gene>
    <name evidence="6" type="ORF">SAMN05216167_10580</name>
</gene>
<organism evidence="6 7">
    <name type="scientific">Spirosoma endophyticum</name>
    <dbReference type="NCBI Taxonomy" id="662367"/>
    <lineage>
        <taxon>Bacteria</taxon>
        <taxon>Pseudomonadati</taxon>
        <taxon>Bacteroidota</taxon>
        <taxon>Cytophagia</taxon>
        <taxon>Cytophagales</taxon>
        <taxon>Cytophagaceae</taxon>
        <taxon>Spirosoma</taxon>
    </lineage>
</organism>
<dbReference type="InterPro" id="IPR036737">
    <property type="entry name" value="OmpA-like_sf"/>
</dbReference>
<dbReference type="InterPro" id="IPR006664">
    <property type="entry name" value="OMP_bac"/>
</dbReference>
<dbReference type="Pfam" id="PF00691">
    <property type="entry name" value="OmpA"/>
    <property type="match status" value="1"/>
</dbReference>
<dbReference type="OrthoDB" id="911314at2"/>
<dbReference type="CDD" id="cd07185">
    <property type="entry name" value="OmpA_C-like"/>
    <property type="match status" value="1"/>
</dbReference>
<protein>
    <submittedName>
        <fullName evidence="6">OmpA family protein</fullName>
    </submittedName>
</protein>
<evidence type="ECO:0000256" key="1">
    <source>
        <dbReference type="ARBA" id="ARBA00004442"/>
    </source>
</evidence>
<name>A0A1I1SLV7_9BACT</name>
<dbReference type="InterPro" id="IPR006665">
    <property type="entry name" value="OmpA-like"/>
</dbReference>
<evidence type="ECO:0000313" key="6">
    <source>
        <dbReference type="EMBL" id="SFD44863.1"/>
    </source>
</evidence>
<dbReference type="Gene3D" id="3.30.1330.60">
    <property type="entry name" value="OmpA-like domain"/>
    <property type="match status" value="1"/>
</dbReference>
<sequence length="470" mass="51620">MNQTLYAYLVNKAPAGILKHLTGLTILCIIHWSTGICNVRAQTVQLPKKQSASSMLNVAIRLIDAETDTIVSNAKLSVIDESSGQPVPVAPDSLGFKLSGMRGSSYIVRASAPDYFEAKTRIFNLSLSQRLIIKLMRTRPSVLIIKAFAVKIDQPLSPATAVITSRITGKSERFQLQKGRLQRTFTKPDNLDIEVSAPGYNSAHRQLTIDVALTGKRYEFDAELDKTAVDLTIRAVDSQTNQAVVGGRFILSGPVGMAPIVLSPSPEVGLFGATLPARGAYQLRSNAKGYEDVTFLVVTNKAQNEVLVKLTPIPPTPEPAEPKPDIVVGELKSNLTAKETSTASVSAISTKIFGVIEKGKSIQLNKIYFDQSSPVLRPQSYTELDQLYDVLTQYPMLRIEIRGHTDNQGDLDLNIQLSRDRCQAVIDYLATKGIRRTRLTAIGRGPLDPVAPNNNEENRRKNRRVEFVLL</sequence>
<accession>A0A1I1SLV7</accession>
<dbReference type="Proteomes" id="UP000198598">
    <property type="component" value="Unassembled WGS sequence"/>
</dbReference>
<keyword evidence="3" id="KW-0998">Cell outer membrane</keyword>
<evidence type="ECO:0000256" key="4">
    <source>
        <dbReference type="PROSITE-ProRule" id="PRU00473"/>
    </source>
</evidence>